<accession>A0A0U1P3U6</accession>
<dbReference type="Proteomes" id="UP000199087">
    <property type="component" value="Unassembled WGS sequence"/>
</dbReference>
<name>A0A0U1P3U6_9BACI</name>
<evidence type="ECO:0000313" key="7">
    <source>
        <dbReference type="Proteomes" id="UP000199087"/>
    </source>
</evidence>
<dbReference type="Pfam" id="PF16947">
    <property type="entry name" value="Ferredoxin_N"/>
    <property type="match status" value="1"/>
</dbReference>
<keyword evidence="1" id="KW-0004">4Fe-4S</keyword>
<feature type="domain" description="4Fe-4S ferredoxin-type" evidence="5">
    <location>
        <begin position="138"/>
        <end position="170"/>
    </location>
</feature>
<evidence type="ECO:0000259" key="5">
    <source>
        <dbReference type="PROSITE" id="PS51379"/>
    </source>
</evidence>
<dbReference type="InterPro" id="IPR054822">
    <property type="entry name" value="DsrO-like"/>
</dbReference>
<dbReference type="STRING" id="1499688.BN000_05048"/>
<dbReference type="CDD" id="cd10551">
    <property type="entry name" value="PsrB"/>
    <property type="match status" value="1"/>
</dbReference>
<dbReference type="PANTHER" id="PTHR43177:SF3">
    <property type="entry name" value="PROTEIN NRFC HOMOLOG"/>
    <property type="match status" value="1"/>
</dbReference>
<feature type="domain" description="4Fe-4S ferredoxin-type" evidence="5">
    <location>
        <begin position="171"/>
        <end position="200"/>
    </location>
</feature>
<feature type="domain" description="4Fe-4S ferredoxin-type" evidence="5">
    <location>
        <begin position="94"/>
        <end position="123"/>
    </location>
</feature>
<dbReference type="PROSITE" id="PS00198">
    <property type="entry name" value="4FE4S_FER_1"/>
    <property type="match status" value="1"/>
</dbReference>
<evidence type="ECO:0000313" key="6">
    <source>
        <dbReference type="EMBL" id="CRK84989.1"/>
    </source>
</evidence>
<dbReference type="SUPFAM" id="SSF54862">
    <property type="entry name" value="4Fe-4S ferredoxins"/>
    <property type="match status" value="1"/>
</dbReference>
<evidence type="ECO:0000256" key="1">
    <source>
        <dbReference type="ARBA" id="ARBA00022485"/>
    </source>
</evidence>
<dbReference type="InterPro" id="IPR017900">
    <property type="entry name" value="4Fe4S_Fe_S_CS"/>
</dbReference>
<dbReference type="InterPro" id="IPR050954">
    <property type="entry name" value="ET_IronSulfur_Cluster-Binding"/>
</dbReference>
<evidence type="ECO:0000256" key="3">
    <source>
        <dbReference type="ARBA" id="ARBA00023004"/>
    </source>
</evidence>
<dbReference type="AlphaFoldDB" id="A0A0U1P3U6"/>
<proteinExistence type="predicted"/>
<dbReference type="GO" id="GO:0051539">
    <property type="term" value="F:4 iron, 4 sulfur cluster binding"/>
    <property type="evidence" value="ECO:0007669"/>
    <property type="project" value="UniProtKB-KW"/>
</dbReference>
<dbReference type="InterPro" id="IPR031604">
    <property type="entry name" value="Ferredoxin_N"/>
</dbReference>
<keyword evidence="3" id="KW-0408">Iron</keyword>
<dbReference type="NCBIfam" id="NF045797">
    <property type="entry name" value="DsrO"/>
    <property type="match status" value="1"/>
</dbReference>
<evidence type="ECO:0000256" key="4">
    <source>
        <dbReference type="ARBA" id="ARBA00023014"/>
    </source>
</evidence>
<keyword evidence="4" id="KW-0411">Iron-sulfur</keyword>
<dbReference type="PROSITE" id="PS51379">
    <property type="entry name" value="4FE4S_FER_2"/>
    <property type="match status" value="3"/>
</dbReference>
<dbReference type="GO" id="GO:0046872">
    <property type="term" value="F:metal ion binding"/>
    <property type="evidence" value="ECO:0007669"/>
    <property type="project" value="UniProtKB-KW"/>
</dbReference>
<organism evidence="6 7">
    <name type="scientific">Neobacillus massiliamazoniensis</name>
    <dbReference type="NCBI Taxonomy" id="1499688"/>
    <lineage>
        <taxon>Bacteria</taxon>
        <taxon>Bacillati</taxon>
        <taxon>Bacillota</taxon>
        <taxon>Bacilli</taxon>
        <taxon>Bacillales</taxon>
        <taxon>Bacillaceae</taxon>
        <taxon>Neobacillus</taxon>
    </lineage>
</organism>
<protein>
    <submittedName>
        <fullName evidence="6">4Fe-4S ferredoxin iron-sulfur-binding domain-containing protein</fullName>
    </submittedName>
</protein>
<dbReference type="EMBL" id="CVRB01000006">
    <property type="protein sequence ID" value="CRK84989.1"/>
    <property type="molecule type" value="Genomic_DNA"/>
</dbReference>
<gene>
    <name evidence="6" type="ORF">BN000_05048</name>
</gene>
<reference evidence="7" key="1">
    <citation type="submission" date="2015-05" db="EMBL/GenBank/DDBJ databases">
        <authorList>
            <person name="Urmite Genomes"/>
        </authorList>
    </citation>
    <scope>NUCLEOTIDE SEQUENCE [LARGE SCALE GENOMIC DNA]</scope>
    <source>
        <strain evidence="7">LF1</strain>
    </source>
</reference>
<dbReference type="PANTHER" id="PTHR43177">
    <property type="entry name" value="PROTEIN NRFC"/>
    <property type="match status" value="1"/>
</dbReference>
<keyword evidence="7" id="KW-1185">Reference proteome</keyword>
<keyword evidence="2" id="KW-0479">Metal-binding</keyword>
<dbReference type="OrthoDB" id="9779457at2"/>
<sequence length="300" mass="33595">MALKTKKGLEPKEYAKLADHFVPDANEVLSKSRYDTKLGLNMAKDARKVINGSLKIEDFHKIYSASLLNEFGHQYASDGPSTKSMQKKDSGPKWGMVIDLKKCIGCDTCTVSCKSENRTPPGMSYNVVLETIKGDFPNISVVNLPRPCMHCDKPPCVQVCPTRATYKLNDGIVMIDNDRCIGCRYCMVACPYGARSYDFGDGYEQEMIGYNDVTSPEYGVERGERKKGKVPQETVRKCSFCYHRLQRGEEPACVETCIGDARYFGDMNDPNSVVSKLAASPRAFRLKEELGTQPRVVYLR</sequence>
<evidence type="ECO:0000256" key="2">
    <source>
        <dbReference type="ARBA" id="ARBA00022723"/>
    </source>
</evidence>
<dbReference type="RefSeq" id="WP_090639515.1">
    <property type="nucleotide sequence ID" value="NZ_CVRB01000006.1"/>
</dbReference>
<dbReference type="Gene3D" id="3.30.70.20">
    <property type="match status" value="2"/>
</dbReference>
<dbReference type="Pfam" id="PF13247">
    <property type="entry name" value="Fer4_11"/>
    <property type="match status" value="2"/>
</dbReference>
<dbReference type="InterPro" id="IPR017896">
    <property type="entry name" value="4Fe4S_Fe-S-bd"/>
</dbReference>